<proteinExistence type="inferred from homology"/>
<evidence type="ECO:0000313" key="17">
    <source>
        <dbReference type="Proteomes" id="UP001303373"/>
    </source>
</evidence>
<dbReference type="PANTHER" id="PTHR11271">
    <property type="entry name" value="GUANINE DEAMINASE"/>
    <property type="match status" value="1"/>
</dbReference>
<dbReference type="Gene3D" id="3.30.420.40">
    <property type="match status" value="3"/>
</dbReference>
<keyword evidence="10" id="KW-0862">Zinc</keyword>
<comment type="cofactor">
    <cofactor evidence="1">
        <name>Zn(2+)</name>
        <dbReference type="ChEBI" id="CHEBI:29105"/>
    </cofactor>
</comment>
<dbReference type="InterPro" id="IPR006680">
    <property type="entry name" value="Amidohydro-rel"/>
</dbReference>
<feature type="domain" description="Amidohydrolase-related" evidence="15">
    <location>
        <begin position="742"/>
        <end position="1124"/>
    </location>
</feature>
<dbReference type="Gene3D" id="2.30.40.10">
    <property type="entry name" value="Urease, subunit C, domain 1"/>
    <property type="match status" value="1"/>
</dbReference>
<reference evidence="16 17" key="1">
    <citation type="submission" date="2023-11" db="EMBL/GenBank/DDBJ databases">
        <title>An acidophilic fungus is an integral part of prey digestion in a carnivorous sundew plant.</title>
        <authorList>
            <person name="Tsai I.J."/>
        </authorList>
    </citation>
    <scope>NUCLEOTIDE SEQUENCE [LARGE SCALE GENOMIC DNA]</scope>
    <source>
        <strain evidence="16">169a</strain>
    </source>
</reference>
<dbReference type="SMART" id="SM00268">
    <property type="entry name" value="ACTIN"/>
    <property type="match status" value="1"/>
</dbReference>
<evidence type="ECO:0000256" key="5">
    <source>
        <dbReference type="ARBA" id="ARBA00012781"/>
    </source>
</evidence>
<dbReference type="SUPFAM" id="SSF53067">
    <property type="entry name" value="Actin-like ATPase domain"/>
    <property type="match status" value="2"/>
</dbReference>
<keyword evidence="17" id="KW-1185">Reference proteome</keyword>
<dbReference type="FunFam" id="3.20.20.140:FF:000021">
    <property type="entry name" value="Guanine deaminase"/>
    <property type="match status" value="1"/>
</dbReference>
<evidence type="ECO:0000256" key="2">
    <source>
        <dbReference type="ARBA" id="ARBA00004984"/>
    </source>
</evidence>
<comment type="similarity">
    <text evidence="3">Belongs to the metallo-dependent hydrolases superfamily. ATZ/TRZ family.</text>
</comment>
<evidence type="ECO:0000256" key="14">
    <source>
        <dbReference type="SAM" id="MobiDB-lite"/>
    </source>
</evidence>
<evidence type="ECO:0000256" key="7">
    <source>
        <dbReference type="ARBA" id="ARBA00022553"/>
    </source>
</evidence>
<dbReference type="InterPro" id="IPR051607">
    <property type="entry name" value="Metallo-dep_hydrolases"/>
</dbReference>
<evidence type="ECO:0000256" key="1">
    <source>
        <dbReference type="ARBA" id="ARBA00001947"/>
    </source>
</evidence>
<dbReference type="EC" id="3.5.4.3" evidence="5"/>
<dbReference type="AlphaFoldDB" id="A0AAQ3R8F5"/>
<dbReference type="Pfam" id="PF01979">
    <property type="entry name" value="Amidohydro_1"/>
    <property type="match status" value="1"/>
</dbReference>
<dbReference type="PANTHER" id="PTHR11271:SF6">
    <property type="entry name" value="GUANINE DEAMINASE"/>
    <property type="match status" value="1"/>
</dbReference>
<dbReference type="FunFam" id="3.30.420.40:FF:000236">
    <property type="entry name" value="Chromatin remodeling complex subunit (Arp9), putative"/>
    <property type="match status" value="1"/>
</dbReference>
<feature type="compositionally biased region" description="Polar residues" evidence="14">
    <location>
        <begin position="406"/>
        <end position="417"/>
    </location>
</feature>
<evidence type="ECO:0000256" key="9">
    <source>
        <dbReference type="ARBA" id="ARBA00022801"/>
    </source>
</evidence>
<evidence type="ECO:0000259" key="15">
    <source>
        <dbReference type="Pfam" id="PF01979"/>
    </source>
</evidence>
<feature type="compositionally biased region" description="Basic and acidic residues" evidence="14">
    <location>
        <begin position="332"/>
        <end position="341"/>
    </location>
</feature>
<feature type="compositionally biased region" description="Polar residues" evidence="14">
    <location>
        <begin position="520"/>
        <end position="537"/>
    </location>
</feature>
<dbReference type="InterPro" id="IPR004000">
    <property type="entry name" value="Actin"/>
</dbReference>
<dbReference type="Proteomes" id="UP001303373">
    <property type="component" value="Chromosome 3"/>
</dbReference>
<dbReference type="InterPro" id="IPR014311">
    <property type="entry name" value="Guanine_deaminase"/>
</dbReference>
<accession>A0AAQ3R8F5</accession>
<dbReference type="GO" id="GO:0006147">
    <property type="term" value="P:guanine catabolic process"/>
    <property type="evidence" value="ECO:0007669"/>
    <property type="project" value="InterPro"/>
</dbReference>
<dbReference type="NCBIfam" id="TIGR02967">
    <property type="entry name" value="guan_deamin"/>
    <property type="match status" value="1"/>
</dbReference>
<dbReference type="InterPro" id="IPR043129">
    <property type="entry name" value="ATPase_NBD"/>
</dbReference>
<dbReference type="SUPFAM" id="SSF51556">
    <property type="entry name" value="Metallo-dependent hydrolases"/>
    <property type="match status" value="1"/>
</dbReference>
<comment type="function">
    <text evidence="11">Catalyzes the hydrolytic deamination of guanine, producing xanthine and ammonia.</text>
</comment>
<dbReference type="CDD" id="cd01303">
    <property type="entry name" value="GDEase"/>
    <property type="match status" value="1"/>
</dbReference>
<comment type="similarity">
    <text evidence="13">Belongs to the actin family.</text>
</comment>
<dbReference type="Pfam" id="PF00022">
    <property type="entry name" value="Actin"/>
    <property type="match status" value="1"/>
</dbReference>
<comment type="pathway">
    <text evidence="2">Purine metabolism; guanine degradation; xanthine from guanine: step 1/1.</text>
</comment>
<evidence type="ECO:0000313" key="16">
    <source>
        <dbReference type="EMBL" id="WPG99460.1"/>
    </source>
</evidence>
<dbReference type="Gene3D" id="3.90.640.60">
    <property type="match status" value="1"/>
</dbReference>
<dbReference type="GO" id="GO:0008270">
    <property type="term" value="F:zinc ion binding"/>
    <property type="evidence" value="ECO:0007669"/>
    <property type="project" value="InterPro"/>
</dbReference>
<evidence type="ECO:0000256" key="3">
    <source>
        <dbReference type="ARBA" id="ARBA00006745"/>
    </source>
</evidence>
<dbReference type="GO" id="GO:0005829">
    <property type="term" value="C:cytosol"/>
    <property type="evidence" value="ECO:0007669"/>
    <property type="project" value="TreeGrafter"/>
</dbReference>
<feature type="region of interest" description="Disordered" evidence="14">
    <location>
        <begin position="332"/>
        <end position="354"/>
    </location>
</feature>
<protein>
    <recommendedName>
        <fullName evidence="6">Guanine deaminase</fullName>
        <ecNumber evidence="5">3.5.4.3</ecNumber>
    </recommendedName>
    <alternativeName>
        <fullName evidence="12">Guanine aminohydrolase</fullName>
    </alternativeName>
</protein>
<name>A0AAQ3R8F5_9PEZI</name>
<dbReference type="GO" id="GO:0008892">
    <property type="term" value="F:guanine deaminase activity"/>
    <property type="evidence" value="ECO:0007669"/>
    <property type="project" value="UniProtKB-EC"/>
</dbReference>
<sequence>MPPFRDDQVMIIAPGSETTLAQLGLPESFTPARFRFRSRMFPAETEGEYEPVKIRRKQKAPKPAPAAPTNGESTNADQRKADEDDDGEEWEADRISEEGAVWPIRGGRIVDWRAFYALMTHVHNTVNPPFHTPILLVAQPVWTAKEHEKVTQFFFEKFKTPAFSLVDSAMAASYAYGVPTATVVDIGLHKSDITCIADFVLHDVGRSLAVPDCGGEAMTQRLEELLKGRKGFTRDMCEQLKKSNICEILPADWQFPSETTGPDAAANPAAAASTGMDGVAPGQRKPSVIDLPRGPGPGTQVDQEKQLEDDEGVLDVASIVTSGNMTEYLAQKEREKAEKAAAKQQKKGNDAQAQLLAKPVRLPNSKRRRNVFTYEDFALHDAMKKAGASNQGMADMHTALNDGPNKRQTSPEPQSAVSDRPGEAHMAPTGGFRREIEVGIERFEAASGGILDRLADAIYRTIQSCGDIHKRSELWDSLIFVGNGSKVRGFKEALLARLQSKYIISPSSATIFTSELPSNLSTPMATGTNTPQPQLPGQMQHHGPNPLLVAATTAQNPQFHHTPSLMGQPHPHSMHFSHAQTPTNIREAKVPEYFPEWKEVGFDEATFLGAQVAAKVLFVVDGGVSKGYMTRTDYNDQGPMGIHEVYVTDRRPSPQRRFALVHKLDTIVFEGKEKMALQKTVFSGPFIHSESLDKLEICPNGSIGVDESGKIAFVLKDASKEEQPSGWEQAKAVKIQGHGFFFPGFIDTHIHAPQYPNSGIFGKSTLLDWLETYTFPLESSFSDLAQAKRVYNRVVSRTLSHGTTTACYYATIHVPATNLLADICHTKGQRAFVGRVCMDRMSPDYLRDENTEQVMKATHETIDHIKKIDPAFDLITPILTPRFAPSCTNDTLTELGKLHKASGLPCQTHISENKDEIKLVHKLFPDNKSYADVYDSFGLLTEKTILAHAIHLSAEERALVKMRQAKISHCPASNTAITSGEAPVRLLLDEGLTVGLGTDVSGGYTSSMLAEAREAIFVSRHIAMREGDKVKLSVEEALYLATRGGAKVVGLEDRIGGFEVGMDWDAMMVNLASPPHEDDYNELDQSQGVVDVFGKETWDEKVAKWVYTGDDRNTSAVWVKGRLVHCRKGVTV</sequence>
<evidence type="ECO:0000256" key="11">
    <source>
        <dbReference type="ARBA" id="ARBA00056079"/>
    </source>
</evidence>
<evidence type="ECO:0000256" key="13">
    <source>
        <dbReference type="RuleBase" id="RU000487"/>
    </source>
</evidence>
<keyword evidence="7" id="KW-0597">Phosphoprotein</keyword>
<keyword evidence="9" id="KW-0378">Hydrolase</keyword>
<feature type="region of interest" description="Disordered" evidence="14">
    <location>
        <begin position="520"/>
        <end position="544"/>
    </location>
</feature>
<dbReference type="Gene3D" id="3.20.20.140">
    <property type="entry name" value="Metal-dependent hydrolases"/>
    <property type="match status" value="1"/>
</dbReference>
<gene>
    <name evidence="16" type="ORF">R9X50_00227400</name>
</gene>
<feature type="region of interest" description="Disordered" evidence="14">
    <location>
        <begin position="47"/>
        <end position="95"/>
    </location>
</feature>
<comment type="subunit">
    <text evidence="4">Homodimer.</text>
</comment>
<evidence type="ECO:0000256" key="12">
    <source>
        <dbReference type="ARBA" id="ARBA00083147"/>
    </source>
</evidence>
<evidence type="ECO:0000256" key="8">
    <source>
        <dbReference type="ARBA" id="ARBA00022723"/>
    </source>
</evidence>
<organism evidence="16 17">
    <name type="scientific">Acrodontium crateriforme</name>
    <dbReference type="NCBI Taxonomy" id="150365"/>
    <lineage>
        <taxon>Eukaryota</taxon>
        <taxon>Fungi</taxon>
        <taxon>Dikarya</taxon>
        <taxon>Ascomycota</taxon>
        <taxon>Pezizomycotina</taxon>
        <taxon>Dothideomycetes</taxon>
        <taxon>Dothideomycetidae</taxon>
        <taxon>Mycosphaerellales</taxon>
        <taxon>Teratosphaeriaceae</taxon>
        <taxon>Acrodontium</taxon>
    </lineage>
</organism>
<feature type="region of interest" description="Disordered" evidence="14">
    <location>
        <begin position="257"/>
        <end position="310"/>
    </location>
</feature>
<evidence type="ECO:0000256" key="10">
    <source>
        <dbReference type="ARBA" id="ARBA00022833"/>
    </source>
</evidence>
<dbReference type="InterPro" id="IPR011059">
    <property type="entry name" value="Metal-dep_hydrolase_composite"/>
</dbReference>
<evidence type="ECO:0000256" key="6">
    <source>
        <dbReference type="ARBA" id="ARBA00014514"/>
    </source>
</evidence>
<evidence type="ECO:0000256" key="4">
    <source>
        <dbReference type="ARBA" id="ARBA00011738"/>
    </source>
</evidence>
<dbReference type="InterPro" id="IPR032466">
    <property type="entry name" value="Metal_Hydrolase"/>
</dbReference>
<feature type="region of interest" description="Disordered" evidence="14">
    <location>
        <begin position="388"/>
        <end position="428"/>
    </location>
</feature>
<dbReference type="EMBL" id="CP138582">
    <property type="protein sequence ID" value="WPG99460.1"/>
    <property type="molecule type" value="Genomic_DNA"/>
</dbReference>
<keyword evidence="8" id="KW-0479">Metal-binding</keyword>